<dbReference type="PANTHER" id="PTHR43762">
    <property type="entry name" value="L-GULONOLACTONE OXIDASE"/>
    <property type="match status" value="1"/>
</dbReference>
<comment type="caution">
    <text evidence="3">The sequence shown here is derived from an EMBL/GenBank/DDBJ whole genome shotgun (WGS) entry which is preliminary data.</text>
</comment>
<dbReference type="InterPro" id="IPR016166">
    <property type="entry name" value="FAD-bd_PCMH"/>
</dbReference>
<dbReference type="GO" id="GO:0080049">
    <property type="term" value="F:L-gulono-1,4-lactone dehydrogenase activity"/>
    <property type="evidence" value="ECO:0007669"/>
    <property type="project" value="TreeGrafter"/>
</dbReference>
<evidence type="ECO:0000259" key="2">
    <source>
        <dbReference type="PROSITE" id="PS51387"/>
    </source>
</evidence>
<gene>
    <name evidence="3" type="ORF">E8A74_28045</name>
</gene>
<keyword evidence="4" id="KW-1185">Reference proteome</keyword>
<evidence type="ECO:0000313" key="3">
    <source>
        <dbReference type="EMBL" id="TKD02753.1"/>
    </source>
</evidence>
<dbReference type="Gene3D" id="3.30.465.10">
    <property type="match status" value="1"/>
</dbReference>
<feature type="domain" description="FAD-binding PCMH-type" evidence="2">
    <location>
        <begin position="100"/>
        <end position="306"/>
    </location>
</feature>
<proteinExistence type="predicted"/>
<dbReference type="InterPro" id="IPR016169">
    <property type="entry name" value="FAD-bd_PCMH_sub2"/>
</dbReference>
<dbReference type="AlphaFoldDB" id="A0A4U1J674"/>
<dbReference type="GO" id="GO:0071949">
    <property type="term" value="F:FAD binding"/>
    <property type="evidence" value="ECO:0007669"/>
    <property type="project" value="InterPro"/>
</dbReference>
<dbReference type="InterPro" id="IPR036318">
    <property type="entry name" value="FAD-bd_PCMH-like_sf"/>
</dbReference>
<reference evidence="3 4" key="1">
    <citation type="submission" date="2019-04" db="EMBL/GenBank/DDBJ databases">
        <authorList>
            <person name="Li Y."/>
            <person name="Wang J."/>
        </authorList>
    </citation>
    <scope>NUCLEOTIDE SEQUENCE [LARGE SCALE GENOMIC DNA]</scope>
    <source>
        <strain evidence="3 4">DSM 14668</strain>
    </source>
</reference>
<dbReference type="RefSeq" id="WP_136932159.1">
    <property type="nucleotide sequence ID" value="NZ_SSMQ01000033.1"/>
</dbReference>
<dbReference type="Pfam" id="PF01565">
    <property type="entry name" value="FAD_binding_4"/>
    <property type="match status" value="1"/>
</dbReference>
<dbReference type="PROSITE" id="PS51387">
    <property type="entry name" value="FAD_PCMH"/>
    <property type="match status" value="1"/>
</dbReference>
<sequence>MTTAPIHQPAFPPAEAPANLLELPLDVKPTMRKRNVPGLPDEFEPLASGPSGEDEPAARVRGVPKVDVRYDSPWSNWHNSLDVGGRVERQLTPSNAWTKASVQVPWWIGLIGMKALQGIVIEARDRKKRVRAFGGGWSLNNVAFIDEDLVNTANLLDGLWFVDENRRTIPWMLDPHATVDPGRLVLAQAGTRISTLHGWLESRRLSLPTCGASNGQTIIGAISTGTHGSAYGVGAMQDYVRGLHVIGQDGKSFWIERESGPPIVSQTFCASLSSTLRRDDDLFDAALVGFGCFGLIHGVLLEAVPMYLLERFVYQRDFDAAIKAALTLPLEDWETTATALGLPSTERPYHFEIVLNPYRLGAGQKGAFVRVLYQRPVPPSGALPHSSRPDGTTLNSGELIGCISVISEGFSAQIMGAALQHQMESIVAPTHGRGVLGTCSQHFGDTERTGRGISLEIGVPRARAADAVDLILQVTARKAFGAPIALRYVKASSALLAFTRFEDITCTLELPGLGSRTASEAHAMIFDLFARSNIPHAYHWGQGLPVNGAWVRQAFGPRLDRWLAARRAFLTTAEARWMFSNPMIESLGLMDPPTCA</sequence>
<dbReference type="GO" id="GO:0016899">
    <property type="term" value="F:oxidoreductase activity, acting on the CH-OH group of donors, oxygen as acceptor"/>
    <property type="evidence" value="ECO:0007669"/>
    <property type="project" value="InterPro"/>
</dbReference>
<dbReference type="InterPro" id="IPR010031">
    <property type="entry name" value="FAD_lactone_oxidase-like"/>
</dbReference>
<organism evidence="3 4">
    <name type="scientific">Polyangium fumosum</name>
    <dbReference type="NCBI Taxonomy" id="889272"/>
    <lineage>
        <taxon>Bacteria</taxon>
        <taxon>Pseudomonadati</taxon>
        <taxon>Myxococcota</taxon>
        <taxon>Polyangia</taxon>
        <taxon>Polyangiales</taxon>
        <taxon>Polyangiaceae</taxon>
        <taxon>Polyangium</taxon>
    </lineage>
</organism>
<dbReference type="EMBL" id="SSMQ01000033">
    <property type="protein sequence ID" value="TKD02753.1"/>
    <property type="molecule type" value="Genomic_DNA"/>
</dbReference>
<dbReference type="SUPFAM" id="SSF56176">
    <property type="entry name" value="FAD-binding/transporter-associated domain-like"/>
    <property type="match status" value="1"/>
</dbReference>
<accession>A0A4U1J674</accession>
<name>A0A4U1J674_9BACT</name>
<dbReference type="Proteomes" id="UP000309215">
    <property type="component" value="Unassembled WGS sequence"/>
</dbReference>
<dbReference type="PANTHER" id="PTHR43762:SF1">
    <property type="entry name" value="D-ARABINONO-1,4-LACTONE OXIDASE"/>
    <property type="match status" value="1"/>
</dbReference>
<dbReference type="OrthoDB" id="9800184at2"/>
<protein>
    <submittedName>
        <fullName evidence="3">FAD-binding protein</fullName>
    </submittedName>
</protein>
<feature type="region of interest" description="Disordered" evidence="1">
    <location>
        <begin position="32"/>
        <end position="60"/>
    </location>
</feature>
<dbReference type="InterPro" id="IPR006094">
    <property type="entry name" value="Oxid_FAD_bind_N"/>
</dbReference>
<evidence type="ECO:0000256" key="1">
    <source>
        <dbReference type="SAM" id="MobiDB-lite"/>
    </source>
</evidence>
<evidence type="ECO:0000313" key="4">
    <source>
        <dbReference type="Proteomes" id="UP000309215"/>
    </source>
</evidence>